<dbReference type="SUPFAM" id="SSF49503">
    <property type="entry name" value="Cupredoxins"/>
    <property type="match status" value="3"/>
</dbReference>
<feature type="domain" description="Plastocyanin-like" evidence="4">
    <location>
        <begin position="359"/>
        <end position="480"/>
    </location>
</feature>
<protein>
    <submittedName>
        <fullName evidence="6">Multicopper oxidase family protein</fullName>
    </submittedName>
</protein>
<dbReference type="Proteomes" id="UP001596523">
    <property type="component" value="Unassembled WGS sequence"/>
</dbReference>
<dbReference type="PANTHER" id="PTHR48267">
    <property type="entry name" value="CUPREDOXIN SUPERFAMILY PROTEIN"/>
    <property type="match status" value="1"/>
</dbReference>
<evidence type="ECO:0000259" key="4">
    <source>
        <dbReference type="Pfam" id="PF07731"/>
    </source>
</evidence>
<sequence length="482" mass="52269">MFTRREALGAAGSVLVTGAALTPLIAARSAASDPPAAAPGAAGAGAATVERFRLAMPVPPVLAPVSTAGGVDRYAMTMRTATAEILPGLRTEVLTYNGQFPGPTVRARSGRPVVIRQHNALTMPTSVHLHGASVAPSSDGDPMDTVAAGTSRTYRYPNRQPHASLWYHDHAHHMESEHVYRGLSGAYLLRDRTEARLPLPAGAYDVPIAIRDAAFTEDGQFSYAMGDRNRTTMLANGKAYPYFRVAARKYRFRLLNASNMRMLRLRLGDGGPIVQIGTDGGLLARPLTATDVFLSAGERADVVIDFSRYPVGTELVLENTAPPGPADLVGQVLRFDVDRTADDPSEIPAVLRTLPPLPEPTAERSVSMNMKPPQAFMDDKVYDPARVDAHVRYGASEVWTVTNASPEFPHNFHMHLVQFRVLERNGKDPNPSETGLKDTVNLMPGETVKLQATFDAYRGSYVYHCHMLDHSAMGMMATMKIA</sequence>
<dbReference type="Gene3D" id="2.60.40.420">
    <property type="entry name" value="Cupredoxins - blue copper proteins"/>
    <property type="match status" value="3"/>
</dbReference>
<comment type="caution">
    <text evidence="6">The sequence shown here is derived from an EMBL/GenBank/DDBJ whole genome shotgun (WGS) entry which is preliminary data.</text>
</comment>
<dbReference type="Pfam" id="PF07732">
    <property type="entry name" value="Cu-oxidase_3"/>
    <property type="match status" value="1"/>
</dbReference>
<dbReference type="InterPro" id="IPR002355">
    <property type="entry name" value="Cu_oxidase_Cu_BS"/>
</dbReference>
<dbReference type="CDD" id="cd13890">
    <property type="entry name" value="CuRO_3_CueO_FtsP"/>
    <property type="match status" value="1"/>
</dbReference>
<evidence type="ECO:0000256" key="2">
    <source>
        <dbReference type="ARBA" id="ARBA00022723"/>
    </source>
</evidence>
<dbReference type="RefSeq" id="WP_381838166.1">
    <property type="nucleotide sequence ID" value="NZ_JBHTCF010000020.1"/>
</dbReference>
<reference evidence="7" key="1">
    <citation type="journal article" date="2019" name="Int. J. Syst. Evol. Microbiol.">
        <title>The Global Catalogue of Microorganisms (GCM) 10K type strain sequencing project: providing services to taxonomists for standard genome sequencing and annotation.</title>
        <authorList>
            <consortium name="The Broad Institute Genomics Platform"/>
            <consortium name="The Broad Institute Genome Sequencing Center for Infectious Disease"/>
            <person name="Wu L."/>
            <person name="Ma J."/>
        </authorList>
    </citation>
    <scope>NUCLEOTIDE SEQUENCE [LARGE SCALE GENOMIC DNA]</scope>
    <source>
        <strain evidence="7">SYNS20</strain>
    </source>
</reference>
<keyword evidence="7" id="KW-1185">Reference proteome</keyword>
<keyword evidence="2" id="KW-0479">Metal-binding</keyword>
<dbReference type="PANTHER" id="PTHR48267:SF1">
    <property type="entry name" value="BILIRUBIN OXIDASE"/>
    <property type="match status" value="1"/>
</dbReference>
<keyword evidence="3" id="KW-0560">Oxidoreductase</keyword>
<feature type="domain" description="Plastocyanin-like" evidence="5">
    <location>
        <begin position="79"/>
        <end position="193"/>
    </location>
</feature>
<gene>
    <name evidence="6" type="ORF">ACFQVC_34660</name>
</gene>
<organism evidence="6 7">
    <name type="scientific">Streptomyces monticola</name>
    <dbReference type="NCBI Taxonomy" id="2666263"/>
    <lineage>
        <taxon>Bacteria</taxon>
        <taxon>Bacillati</taxon>
        <taxon>Actinomycetota</taxon>
        <taxon>Actinomycetes</taxon>
        <taxon>Kitasatosporales</taxon>
        <taxon>Streptomycetaceae</taxon>
        <taxon>Streptomyces</taxon>
    </lineage>
</organism>
<name>A0ABW2JT55_9ACTN</name>
<evidence type="ECO:0000256" key="1">
    <source>
        <dbReference type="ARBA" id="ARBA00010609"/>
    </source>
</evidence>
<proteinExistence type="inferred from homology"/>
<comment type="similarity">
    <text evidence="1">Belongs to the multicopper oxidase family.</text>
</comment>
<dbReference type="InterPro" id="IPR008972">
    <property type="entry name" value="Cupredoxin"/>
</dbReference>
<accession>A0ABW2JT55</accession>
<dbReference type="EMBL" id="JBHTCF010000020">
    <property type="protein sequence ID" value="MFC7309339.1"/>
    <property type="molecule type" value="Genomic_DNA"/>
</dbReference>
<dbReference type="InterPro" id="IPR011706">
    <property type="entry name" value="Cu-oxidase_C"/>
</dbReference>
<evidence type="ECO:0000313" key="7">
    <source>
        <dbReference type="Proteomes" id="UP001596523"/>
    </source>
</evidence>
<dbReference type="PROSITE" id="PS00080">
    <property type="entry name" value="MULTICOPPER_OXIDASE2"/>
    <property type="match status" value="1"/>
</dbReference>
<evidence type="ECO:0000313" key="6">
    <source>
        <dbReference type="EMBL" id="MFC7309339.1"/>
    </source>
</evidence>
<evidence type="ECO:0000256" key="3">
    <source>
        <dbReference type="ARBA" id="ARBA00023002"/>
    </source>
</evidence>
<dbReference type="InterPro" id="IPR045087">
    <property type="entry name" value="Cu-oxidase_fam"/>
</dbReference>
<dbReference type="Pfam" id="PF07731">
    <property type="entry name" value="Cu-oxidase_2"/>
    <property type="match status" value="1"/>
</dbReference>
<dbReference type="InterPro" id="IPR011707">
    <property type="entry name" value="Cu-oxidase-like_N"/>
</dbReference>
<evidence type="ECO:0000259" key="5">
    <source>
        <dbReference type="Pfam" id="PF07732"/>
    </source>
</evidence>